<protein>
    <recommendedName>
        <fullName evidence="4">F-box protein</fullName>
    </recommendedName>
</protein>
<evidence type="ECO:0000313" key="2">
    <source>
        <dbReference type="EMBL" id="KAK8948414.1"/>
    </source>
</evidence>
<name>A0AAP0BRP3_9ASPA</name>
<accession>A0AAP0BRP3</accession>
<sequence length="642" mass="71910">MSDHAAQIHKRDKGNMVHKSNGNDFLALHRAKSKEFELIRVDVNQMYTVGHKCKSSCAAEDVNLKSYAPKSAENPIVDGKKFEIGENSTMRRSMELFNDEVIFSEKISTQQLTETSIKWKNLRSYNCQNSDVSQPGFEHFPMFNINRKIEAIMASNKKNTHGAMSVKMKKESLSLHEKMMTPLEGLQPDNSANIVEPSSRFFQINGQLLTTGGRSDADSNSSFLGSSWTSVKDGSIRVLRESSPSYSPHPFSSDRHDADEKDDFANRFFLGQKRFRKPDGSDVHRLPCKIPKCSIHDVNLSESFQNFKPIENGELFHKLSSTIKQLPDTDTVWLNRCFREPTMGDNSFTQVKENASSEGRIALMGPNYGKEDMSAMPFKNFTSDDKKNDRDVTCAHLIGASNESSTRTDTMYGLPSSQSKSLLGETYSSAQKGVAPSNLRNSESTSASPAEQAARRNIKTGISGRQVEHPADRPTYASHNAVSASQTKTMSLDLNISLAMIADNTSGSETCSIWIKRLQDHHPEALTLCSKRFKNRDASSSDNHNSKIISSSKTFKPCSGDSEKSARSWIRRWSHNYHGVSRSATRTPPEEQQERLKALPEKFEGRLLGSVQAMVLLGKTMRNRGLCKFRRKKTSLVWNTSE</sequence>
<evidence type="ECO:0000256" key="1">
    <source>
        <dbReference type="SAM" id="MobiDB-lite"/>
    </source>
</evidence>
<dbReference type="AlphaFoldDB" id="A0AAP0BRP3"/>
<dbReference type="PANTHER" id="PTHR36062:SF1">
    <property type="entry name" value="OS01G0687300 PROTEIN"/>
    <property type="match status" value="1"/>
</dbReference>
<evidence type="ECO:0000313" key="3">
    <source>
        <dbReference type="Proteomes" id="UP001418222"/>
    </source>
</evidence>
<feature type="compositionally biased region" description="Polar residues" evidence="1">
    <location>
        <begin position="438"/>
        <end position="449"/>
    </location>
</feature>
<evidence type="ECO:0008006" key="4">
    <source>
        <dbReference type="Google" id="ProtNLM"/>
    </source>
</evidence>
<feature type="region of interest" description="Disordered" evidence="1">
    <location>
        <begin position="427"/>
        <end position="482"/>
    </location>
</feature>
<dbReference type="EMBL" id="JBBWWQ010000004">
    <property type="protein sequence ID" value="KAK8948414.1"/>
    <property type="molecule type" value="Genomic_DNA"/>
</dbReference>
<proteinExistence type="predicted"/>
<feature type="region of interest" description="Disordered" evidence="1">
    <location>
        <begin position="535"/>
        <end position="561"/>
    </location>
</feature>
<organism evidence="2 3">
    <name type="scientific">Platanthera zijinensis</name>
    <dbReference type="NCBI Taxonomy" id="2320716"/>
    <lineage>
        <taxon>Eukaryota</taxon>
        <taxon>Viridiplantae</taxon>
        <taxon>Streptophyta</taxon>
        <taxon>Embryophyta</taxon>
        <taxon>Tracheophyta</taxon>
        <taxon>Spermatophyta</taxon>
        <taxon>Magnoliopsida</taxon>
        <taxon>Liliopsida</taxon>
        <taxon>Asparagales</taxon>
        <taxon>Orchidaceae</taxon>
        <taxon>Orchidoideae</taxon>
        <taxon>Orchideae</taxon>
        <taxon>Orchidinae</taxon>
        <taxon>Platanthera</taxon>
    </lineage>
</organism>
<dbReference type="Proteomes" id="UP001418222">
    <property type="component" value="Unassembled WGS sequence"/>
</dbReference>
<gene>
    <name evidence="2" type="ORF">KSP39_PZI005295</name>
</gene>
<reference evidence="2 3" key="1">
    <citation type="journal article" date="2022" name="Nat. Plants">
        <title>Genomes of leafy and leafless Platanthera orchids illuminate the evolution of mycoheterotrophy.</title>
        <authorList>
            <person name="Li M.H."/>
            <person name="Liu K.W."/>
            <person name="Li Z."/>
            <person name="Lu H.C."/>
            <person name="Ye Q.L."/>
            <person name="Zhang D."/>
            <person name="Wang J.Y."/>
            <person name="Li Y.F."/>
            <person name="Zhong Z.M."/>
            <person name="Liu X."/>
            <person name="Yu X."/>
            <person name="Liu D.K."/>
            <person name="Tu X.D."/>
            <person name="Liu B."/>
            <person name="Hao Y."/>
            <person name="Liao X.Y."/>
            <person name="Jiang Y.T."/>
            <person name="Sun W.H."/>
            <person name="Chen J."/>
            <person name="Chen Y.Q."/>
            <person name="Ai Y."/>
            <person name="Zhai J.W."/>
            <person name="Wu S.S."/>
            <person name="Zhou Z."/>
            <person name="Hsiao Y.Y."/>
            <person name="Wu W.L."/>
            <person name="Chen Y.Y."/>
            <person name="Lin Y.F."/>
            <person name="Hsu J.L."/>
            <person name="Li C.Y."/>
            <person name="Wang Z.W."/>
            <person name="Zhao X."/>
            <person name="Zhong W.Y."/>
            <person name="Ma X.K."/>
            <person name="Ma L."/>
            <person name="Huang J."/>
            <person name="Chen G.Z."/>
            <person name="Huang M.Z."/>
            <person name="Huang L."/>
            <person name="Peng D.H."/>
            <person name="Luo Y.B."/>
            <person name="Zou S.Q."/>
            <person name="Chen S.P."/>
            <person name="Lan S."/>
            <person name="Tsai W.C."/>
            <person name="Van de Peer Y."/>
            <person name="Liu Z.J."/>
        </authorList>
    </citation>
    <scope>NUCLEOTIDE SEQUENCE [LARGE SCALE GENOMIC DNA]</scope>
    <source>
        <strain evidence="2">Lor287</strain>
    </source>
</reference>
<dbReference type="GO" id="GO:0010099">
    <property type="term" value="P:regulation of photomorphogenesis"/>
    <property type="evidence" value="ECO:0007669"/>
    <property type="project" value="InterPro"/>
</dbReference>
<comment type="caution">
    <text evidence="2">The sequence shown here is derived from an EMBL/GenBank/DDBJ whole genome shotgun (WGS) entry which is preliminary data.</text>
</comment>
<keyword evidence="3" id="KW-1185">Reference proteome</keyword>
<dbReference type="PANTHER" id="PTHR36062">
    <property type="entry name" value="OS01G0687300 PROTEIN"/>
    <property type="match status" value="1"/>
</dbReference>
<dbReference type="InterPro" id="IPR037476">
    <property type="entry name" value="PCH1"/>
</dbReference>
<feature type="compositionally biased region" description="Polar residues" evidence="1">
    <location>
        <begin position="538"/>
        <end position="554"/>
    </location>
</feature>